<evidence type="ECO:0000313" key="2">
    <source>
        <dbReference type="EMBL" id="GIE02721.1"/>
    </source>
</evidence>
<comment type="caution">
    <text evidence="2">The sequence shown here is derived from an EMBL/GenBank/DDBJ whole genome shotgun (WGS) entry which is preliminary data.</text>
</comment>
<keyword evidence="1" id="KW-0472">Membrane</keyword>
<organism evidence="2 3">
    <name type="scientific">Paractinoplanes durhamensis</name>
    <dbReference type="NCBI Taxonomy" id="113563"/>
    <lineage>
        <taxon>Bacteria</taxon>
        <taxon>Bacillati</taxon>
        <taxon>Actinomycetota</taxon>
        <taxon>Actinomycetes</taxon>
        <taxon>Micromonosporales</taxon>
        <taxon>Micromonosporaceae</taxon>
        <taxon>Paractinoplanes</taxon>
    </lineage>
</organism>
<proteinExistence type="predicted"/>
<accession>A0ABQ3YYU0</accession>
<dbReference type="RefSeq" id="WP_203728448.1">
    <property type="nucleotide sequence ID" value="NZ_BAAATX010000013.1"/>
</dbReference>
<keyword evidence="1" id="KW-0812">Transmembrane</keyword>
<keyword evidence="1" id="KW-1133">Transmembrane helix</keyword>
<evidence type="ECO:0000313" key="3">
    <source>
        <dbReference type="Proteomes" id="UP000637628"/>
    </source>
</evidence>
<protein>
    <submittedName>
        <fullName evidence="2">Uncharacterized protein</fullName>
    </submittedName>
</protein>
<reference evidence="2 3" key="1">
    <citation type="submission" date="2021-01" db="EMBL/GenBank/DDBJ databases">
        <title>Whole genome shotgun sequence of Actinoplanes durhamensis NBRC 14914.</title>
        <authorList>
            <person name="Komaki H."/>
            <person name="Tamura T."/>
        </authorList>
    </citation>
    <scope>NUCLEOTIDE SEQUENCE [LARGE SCALE GENOMIC DNA]</scope>
    <source>
        <strain evidence="2 3">NBRC 14914</strain>
    </source>
</reference>
<name>A0ABQ3YYU0_9ACTN</name>
<evidence type="ECO:0000256" key="1">
    <source>
        <dbReference type="SAM" id="Phobius"/>
    </source>
</evidence>
<dbReference type="EMBL" id="BOML01000033">
    <property type="protein sequence ID" value="GIE02721.1"/>
    <property type="molecule type" value="Genomic_DNA"/>
</dbReference>
<sequence length="71" mass="7356">MRRILYFSLALIVAVVQAVLLGALSFTIGRLAGLDPSAAAETAATVGGAVLGVLLAIAGFAVEVFLREKRR</sequence>
<dbReference type="Proteomes" id="UP000637628">
    <property type="component" value="Unassembled WGS sequence"/>
</dbReference>
<gene>
    <name evidence="2" type="ORF">Adu01nite_40710</name>
</gene>
<keyword evidence="3" id="KW-1185">Reference proteome</keyword>
<feature type="transmembrane region" description="Helical" evidence="1">
    <location>
        <begin position="42"/>
        <end position="66"/>
    </location>
</feature>